<feature type="region of interest" description="Disordered" evidence="7">
    <location>
        <begin position="243"/>
        <end position="341"/>
    </location>
</feature>
<evidence type="ECO:0000256" key="4">
    <source>
        <dbReference type="ARBA" id="ARBA00023163"/>
    </source>
</evidence>
<dbReference type="EMBL" id="OZ020106">
    <property type="protein sequence ID" value="CAK9258562.1"/>
    <property type="molecule type" value="Genomic_DNA"/>
</dbReference>
<dbReference type="Pfam" id="PF04844">
    <property type="entry name" value="Ovate"/>
    <property type="match status" value="1"/>
</dbReference>
<proteinExistence type="predicted"/>
<evidence type="ECO:0000313" key="9">
    <source>
        <dbReference type="EMBL" id="CAK9258562.1"/>
    </source>
</evidence>
<feature type="region of interest" description="Disordered" evidence="7">
    <location>
        <begin position="64"/>
        <end position="133"/>
    </location>
</feature>
<dbReference type="PANTHER" id="PTHR33057:SF70">
    <property type="entry name" value="TRANSCRIPTION REPRESSOR-RELATED"/>
    <property type="match status" value="1"/>
</dbReference>
<evidence type="ECO:0000256" key="1">
    <source>
        <dbReference type="ARBA" id="ARBA00004123"/>
    </source>
</evidence>
<gene>
    <name evidence="9" type="ORF">CSSPJE1EN1_LOCUS4040</name>
</gene>
<dbReference type="InterPro" id="IPR038933">
    <property type="entry name" value="Ovate"/>
</dbReference>
<keyword evidence="3 6" id="KW-0805">Transcription regulation</keyword>
<dbReference type="PANTHER" id="PTHR33057">
    <property type="entry name" value="TRANSCRIPTION REPRESSOR OFP7-RELATED"/>
    <property type="match status" value="1"/>
</dbReference>
<comment type="function">
    <text evidence="6">Transcriptional repressor that regulates multiple aspects of plant growth and development.</text>
</comment>
<keyword evidence="5 6" id="KW-0539">Nucleus</keyword>
<evidence type="ECO:0000256" key="6">
    <source>
        <dbReference type="RuleBase" id="RU367028"/>
    </source>
</evidence>
<evidence type="ECO:0000256" key="7">
    <source>
        <dbReference type="SAM" id="MobiDB-lite"/>
    </source>
</evidence>
<accession>A0ABP0VVQ5</accession>
<feature type="domain" description="OVATE" evidence="8">
    <location>
        <begin position="365"/>
        <end position="424"/>
    </location>
</feature>
<keyword evidence="10" id="KW-1185">Reference proteome</keyword>
<organism evidence="9 10">
    <name type="scientific">Sphagnum jensenii</name>
    <dbReference type="NCBI Taxonomy" id="128206"/>
    <lineage>
        <taxon>Eukaryota</taxon>
        <taxon>Viridiplantae</taxon>
        <taxon>Streptophyta</taxon>
        <taxon>Embryophyta</taxon>
        <taxon>Bryophyta</taxon>
        <taxon>Sphagnophytina</taxon>
        <taxon>Sphagnopsida</taxon>
        <taxon>Sphagnales</taxon>
        <taxon>Sphagnaceae</taxon>
        <taxon>Sphagnum</taxon>
    </lineage>
</organism>
<feature type="region of interest" description="Disordered" evidence="7">
    <location>
        <begin position="186"/>
        <end position="211"/>
    </location>
</feature>
<feature type="compositionally biased region" description="Basic and acidic residues" evidence="7">
    <location>
        <begin position="196"/>
        <end position="207"/>
    </location>
</feature>
<feature type="compositionally biased region" description="Basic residues" evidence="7">
    <location>
        <begin position="266"/>
        <end position="276"/>
    </location>
</feature>
<evidence type="ECO:0000313" key="10">
    <source>
        <dbReference type="Proteomes" id="UP001497444"/>
    </source>
</evidence>
<sequence>MASSVKAPKFGFVSSIIPDAWLFKLKSLGSRSVKRRGTLNTPMSEPVAADQLAPFLPKTVQNCYKHTSPSGLPPSKPTEVTTPEQRTESNTKPDLSHKVSPRRLSSSTNETTRGSRDPPWSFAYPSGTDTTNVSSFELGIRKNRSMWSTTSDSEATFNGETENGNVSDTQSVLRARILAAERLREGSNFSSREHKKKDNLTSKREESTEQLDSIKSVLEQRRQKYLLLEEEELQQACCRLSTHGSPALGAHNTPQRTHESKESIKTKKWSSRHKSKESHGDRSTSHPHRAGHSMENSKFQECDFTPDKQNVCRKPGSRRRSSKEYSRSAALNAPATAPPPPEEAMVDMTIIPNELHGLVKESVAVVKSSYDPYKDFRESMIEMIVEKDVQETGDLEELLQCYLSLNEVEYHTVIVNVFTDVWRELFGNYS</sequence>
<dbReference type="NCBIfam" id="TIGR01568">
    <property type="entry name" value="A_thal_3678"/>
    <property type="match status" value="1"/>
</dbReference>
<evidence type="ECO:0000256" key="2">
    <source>
        <dbReference type="ARBA" id="ARBA00022491"/>
    </source>
</evidence>
<evidence type="ECO:0000256" key="5">
    <source>
        <dbReference type="ARBA" id="ARBA00023242"/>
    </source>
</evidence>
<dbReference type="Proteomes" id="UP001497444">
    <property type="component" value="Chromosome 11"/>
</dbReference>
<feature type="region of interest" description="Disordered" evidence="7">
    <location>
        <begin position="147"/>
        <end position="166"/>
    </location>
</feature>
<dbReference type="InterPro" id="IPR006458">
    <property type="entry name" value="Ovate_C"/>
</dbReference>
<comment type="subcellular location">
    <subcellularLocation>
        <location evidence="1 6">Nucleus</location>
    </subcellularLocation>
</comment>
<evidence type="ECO:0000259" key="8">
    <source>
        <dbReference type="PROSITE" id="PS51754"/>
    </source>
</evidence>
<evidence type="ECO:0000256" key="3">
    <source>
        <dbReference type="ARBA" id="ARBA00023015"/>
    </source>
</evidence>
<feature type="compositionally biased region" description="Basic and acidic residues" evidence="7">
    <location>
        <begin position="85"/>
        <end position="97"/>
    </location>
</feature>
<feature type="compositionally biased region" description="Polar residues" evidence="7">
    <location>
        <begin position="103"/>
        <end position="112"/>
    </location>
</feature>
<keyword evidence="2 6" id="KW-0678">Repressor</keyword>
<protein>
    <recommendedName>
        <fullName evidence="6">Transcription repressor</fullName>
    </recommendedName>
    <alternativeName>
        <fullName evidence="6">Ovate family protein</fullName>
    </alternativeName>
</protein>
<feature type="compositionally biased region" description="Basic and acidic residues" evidence="7">
    <location>
        <begin position="256"/>
        <end position="265"/>
    </location>
</feature>
<reference evidence="9" key="1">
    <citation type="submission" date="2024-02" db="EMBL/GenBank/DDBJ databases">
        <authorList>
            <consortium name="ELIXIR-Norway"/>
            <consortium name="Elixir Norway"/>
        </authorList>
    </citation>
    <scope>NUCLEOTIDE SEQUENCE</scope>
</reference>
<name>A0ABP0VVQ5_9BRYO</name>
<dbReference type="PROSITE" id="PS51754">
    <property type="entry name" value="OVATE"/>
    <property type="match status" value="1"/>
</dbReference>
<keyword evidence="4 6" id="KW-0804">Transcription</keyword>